<protein>
    <submittedName>
        <fullName evidence="1">Uncharacterized protein</fullName>
    </submittedName>
</protein>
<comment type="caution">
    <text evidence="1">The sequence shown here is derived from an EMBL/GenBank/DDBJ whole genome shotgun (WGS) entry which is preliminary data.</text>
</comment>
<dbReference type="EMBL" id="LCRD01000051">
    <property type="protein sequence ID" value="KKW29287.1"/>
    <property type="molecule type" value="Genomic_DNA"/>
</dbReference>
<gene>
    <name evidence="1" type="ORF">UY72_C0051G0001</name>
</gene>
<evidence type="ECO:0000313" key="2">
    <source>
        <dbReference type="Proteomes" id="UP000034846"/>
    </source>
</evidence>
<proteinExistence type="predicted"/>
<evidence type="ECO:0000313" key="1">
    <source>
        <dbReference type="EMBL" id="KKW29287.1"/>
    </source>
</evidence>
<name>A0A0G1ZMH2_9BACT</name>
<dbReference type="Proteomes" id="UP000034846">
    <property type="component" value="Unassembled WGS sequence"/>
</dbReference>
<organism evidence="1 2">
    <name type="scientific">Candidatus Uhrbacteria bacterium GW2011_GWD2_52_7</name>
    <dbReference type="NCBI Taxonomy" id="1618989"/>
    <lineage>
        <taxon>Bacteria</taxon>
        <taxon>Candidatus Uhriibacteriota</taxon>
    </lineage>
</organism>
<accession>A0A0G1ZMH2</accession>
<sequence length="71" mass="8022">MEEILKQILTKLEKLDKIELDITAIKNDVKHIDTKLDSITEVVAQTMEDVSGLKSQMEKQDIELKVLVGGK</sequence>
<dbReference type="AlphaFoldDB" id="A0A0G1ZMH2"/>
<reference evidence="1 2" key="1">
    <citation type="journal article" date="2015" name="Nature">
        <title>rRNA introns, odd ribosomes, and small enigmatic genomes across a large radiation of phyla.</title>
        <authorList>
            <person name="Brown C.T."/>
            <person name="Hug L.A."/>
            <person name="Thomas B.C."/>
            <person name="Sharon I."/>
            <person name="Castelle C.J."/>
            <person name="Singh A."/>
            <person name="Wilkins M.J."/>
            <person name="Williams K.H."/>
            <person name="Banfield J.F."/>
        </authorList>
    </citation>
    <scope>NUCLEOTIDE SEQUENCE [LARGE SCALE GENOMIC DNA]</scope>
</reference>